<dbReference type="Proteomes" id="UP000095286">
    <property type="component" value="Unplaced"/>
</dbReference>
<evidence type="ECO:0000313" key="2">
    <source>
        <dbReference type="WBParaSite" id="RSKR_0000865600.1"/>
    </source>
</evidence>
<dbReference type="WBParaSite" id="RSKR_0000865600.1">
    <property type="protein sequence ID" value="RSKR_0000865600.1"/>
    <property type="gene ID" value="RSKR_0000865600"/>
</dbReference>
<organism evidence="1 2">
    <name type="scientific">Rhabditophanes sp. KR3021</name>
    <dbReference type="NCBI Taxonomy" id="114890"/>
    <lineage>
        <taxon>Eukaryota</taxon>
        <taxon>Metazoa</taxon>
        <taxon>Ecdysozoa</taxon>
        <taxon>Nematoda</taxon>
        <taxon>Chromadorea</taxon>
        <taxon>Rhabditida</taxon>
        <taxon>Tylenchina</taxon>
        <taxon>Panagrolaimomorpha</taxon>
        <taxon>Strongyloidoidea</taxon>
        <taxon>Alloionematidae</taxon>
        <taxon>Rhabditophanes</taxon>
    </lineage>
</organism>
<accession>A0AC35U8I9</accession>
<sequence length="590" mass="68298">MMCVTRHRNCLSTLAVLLVLLSILISADEHSNAYKSGEEIVLWMNNVGPYNNHQETYSYFSMPFCKGTKVNLEHYHETLGEALLGVELEFSGLEMKFKTNAKSSSICKKTITNNEFLQFSYGIEHNYWYQMYMDDLPMWNPVGELKYDNVNNPEYYLYTHKQFDIAYNGDRIVDINVTQENKVLLRPNMEIEFTYEVSWKLSDITFEKRFDKYLDPGFFQHRIHWFSVFNSFMMVIFLVGLVGMILMRTLRKDYNRYHGADELNDDKDFGDDYGWKQVRGDVFRPPTMPTLFASLLGTGFHIACVCLAMVCHAIFAEMYTERGTFLNTVIIYYTITAPANGFIGGCYYQKFGGKKWIRQVLIGTAVFPIAVSIVSLLINCVAMYYHTSRALPFLSMLTVIVICLFIVLPMSFIGSFFGRQWNKGASSPCRINVIPRPIPDKKWYLEPFNLVLASGFLPFGSIFIEMYFIFTSFWAYKIYYVYGFMLLVLVILTIVTVCTTIVCTYCLLNAEDYRWTWTSFFAGASVSCYVYLYAVYYFIAKTKMYGLFQTIFYFGYMGLFSLAMGLMCGTIGYLAASKFIQKIYTAIKLD</sequence>
<proteinExistence type="predicted"/>
<reference evidence="2" key="1">
    <citation type="submission" date="2016-11" db="UniProtKB">
        <authorList>
            <consortium name="WormBaseParasite"/>
        </authorList>
    </citation>
    <scope>IDENTIFICATION</scope>
    <source>
        <strain evidence="2">KR3021</strain>
    </source>
</reference>
<name>A0AC35U8I9_9BILA</name>
<evidence type="ECO:0000313" key="1">
    <source>
        <dbReference type="Proteomes" id="UP000095286"/>
    </source>
</evidence>
<protein>
    <submittedName>
        <fullName evidence="2">Transmembrane 9 superfamily member</fullName>
    </submittedName>
</protein>